<feature type="region of interest" description="Disordered" evidence="2">
    <location>
        <begin position="408"/>
        <end position="723"/>
    </location>
</feature>
<organism evidence="3 4">
    <name type="scientific">Mycoemilia scoparia</name>
    <dbReference type="NCBI Taxonomy" id="417184"/>
    <lineage>
        <taxon>Eukaryota</taxon>
        <taxon>Fungi</taxon>
        <taxon>Fungi incertae sedis</taxon>
        <taxon>Zoopagomycota</taxon>
        <taxon>Kickxellomycotina</taxon>
        <taxon>Kickxellomycetes</taxon>
        <taxon>Kickxellales</taxon>
        <taxon>Kickxellaceae</taxon>
        <taxon>Mycoemilia</taxon>
    </lineage>
</organism>
<dbReference type="Proteomes" id="UP001150538">
    <property type="component" value="Unassembled WGS sequence"/>
</dbReference>
<protein>
    <submittedName>
        <fullName evidence="3">Uncharacterized protein</fullName>
    </submittedName>
</protein>
<dbReference type="CDD" id="cd22249">
    <property type="entry name" value="UDM1_RNF168_RNF169-like"/>
    <property type="match status" value="1"/>
</dbReference>
<comment type="caution">
    <text evidence="3">The sequence shown here is derived from an EMBL/GenBank/DDBJ whole genome shotgun (WGS) entry which is preliminary data.</text>
</comment>
<feature type="compositionally biased region" description="Basic and acidic residues" evidence="2">
    <location>
        <begin position="549"/>
        <end position="613"/>
    </location>
</feature>
<feature type="region of interest" description="Disordered" evidence="2">
    <location>
        <begin position="50"/>
        <end position="95"/>
    </location>
</feature>
<dbReference type="OrthoDB" id="5576744at2759"/>
<dbReference type="PANTHER" id="PTHR15073:SF1">
    <property type="entry name" value="RETICULOCYTE-BINDING PROTEIN HOMOLOG 2A"/>
    <property type="match status" value="1"/>
</dbReference>
<feature type="compositionally biased region" description="Low complexity" evidence="2">
    <location>
        <begin position="697"/>
        <end position="706"/>
    </location>
</feature>
<keyword evidence="4" id="KW-1185">Reference proteome</keyword>
<reference evidence="3" key="1">
    <citation type="submission" date="2022-07" db="EMBL/GenBank/DDBJ databases">
        <title>Phylogenomic reconstructions and comparative analyses of Kickxellomycotina fungi.</title>
        <authorList>
            <person name="Reynolds N.K."/>
            <person name="Stajich J.E."/>
            <person name="Barry K."/>
            <person name="Grigoriev I.V."/>
            <person name="Crous P."/>
            <person name="Smith M.E."/>
        </authorList>
    </citation>
    <scope>NUCLEOTIDE SEQUENCE</scope>
    <source>
        <strain evidence="3">NBRC 100468</strain>
    </source>
</reference>
<dbReference type="InterPro" id="IPR051483">
    <property type="entry name" value="MAP7_domain-containing"/>
</dbReference>
<evidence type="ECO:0000256" key="2">
    <source>
        <dbReference type="SAM" id="MobiDB-lite"/>
    </source>
</evidence>
<dbReference type="EMBL" id="JANBPU010000100">
    <property type="protein sequence ID" value="KAJ1916525.1"/>
    <property type="molecule type" value="Genomic_DNA"/>
</dbReference>
<evidence type="ECO:0000256" key="1">
    <source>
        <dbReference type="ARBA" id="ARBA00023054"/>
    </source>
</evidence>
<evidence type="ECO:0000313" key="4">
    <source>
        <dbReference type="Proteomes" id="UP001150538"/>
    </source>
</evidence>
<gene>
    <name evidence="3" type="ORF">H4219_003740</name>
</gene>
<accession>A0A9W8A1X7</accession>
<name>A0A9W8A1X7_9FUNG</name>
<feature type="region of interest" description="Disordered" evidence="2">
    <location>
        <begin position="226"/>
        <end position="245"/>
    </location>
</feature>
<sequence length="835" mass="91957">MERKLTQNIDRYLESISQQISAIKLQPQNTRKQRNKIIYPESPYKLGIIKSHGTSGGLNQKKRHVSGSGHITIDDDSDNEQGWQQQQQQQQDESDDDVFFEKELHFFDTGSHKNPKSPKSAKSPVSGGFEKPKVGGGSTALSSNNQERGNGDNNSASQNVENGWKLSEIMASELSESSSFKAILDRWASGQLDAQTKLVVIMSLFVLGQRKLQLQTSSSFSLSVKSEDKMDVEGGGGGSSEASSNMERLKELLKNEANLQHSSDVKKTEWVRIIGSLAMDLEKTGKLGDFHEFTSNSADALALDQLVDHIGQLATAGSHLLQFTPRLLVYTSRSVRRLLLEGVYHSRRHIITNSNNSNSNSNNNTSDPKLAEREACDRLLPTKPATLRIRKNHRLDHKARMDQLEKIAKESSGGPGAIDTAAASGAKGHSLLRSPTLARRPSGHGQMPSITPTSAPALPFARSGSSATALGLRSSRPSGMRPSASAGSSLMVKTRRPGALRTKPISLSPAGEPGSPTSGDGGARKTNKPANDGRIMFVDFNEGANVIQDIEREKREKQQKEAEEREYKKQKKKLEAEKRRLELAAAKQEEKERKQAEKEERKRKKQEELERKQQASGVKNKPTRSRGRPSGSTKKNGSGAGSFCEEDEDSNGDYLPTDSENDQDDDHHSVKKDIVAVNDSDEDSQPDNPINKRRRVSSSSGKNSGSPTVTEEAAAAAAVQNKPDPQAVVSYKDILPEYPDLPPNTDVEQIFKDSNALTYADSHIILNFLSGRDVEAHRNDQKPVRDIVLNRVTRPDPTNDSKVLIEQIIFQVNYSTGEWRKLKRTAKRTATSLKP</sequence>
<dbReference type="AlphaFoldDB" id="A0A9W8A1X7"/>
<evidence type="ECO:0000313" key="3">
    <source>
        <dbReference type="EMBL" id="KAJ1916525.1"/>
    </source>
</evidence>
<feature type="compositionally biased region" description="Low complexity" evidence="2">
    <location>
        <begin position="117"/>
        <end position="126"/>
    </location>
</feature>
<keyword evidence="1" id="KW-0175">Coiled coil</keyword>
<proteinExistence type="predicted"/>
<feature type="region of interest" description="Disordered" evidence="2">
    <location>
        <begin position="107"/>
        <end position="159"/>
    </location>
</feature>
<feature type="compositionally biased region" description="Polar residues" evidence="2">
    <location>
        <begin position="139"/>
        <end position="159"/>
    </location>
</feature>
<dbReference type="PANTHER" id="PTHR15073">
    <property type="entry name" value="MICROTUBULE-ASSOCIATED PROTEIN"/>
    <property type="match status" value="1"/>
</dbReference>
<feature type="compositionally biased region" description="Basic and acidic residues" evidence="2">
    <location>
        <begin position="665"/>
        <end position="674"/>
    </location>
</feature>